<comment type="caution">
    <text evidence="1">The sequence shown here is derived from an EMBL/GenBank/DDBJ whole genome shotgun (WGS) entry which is preliminary data.</text>
</comment>
<reference evidence="1 2" key="1">
    <citation type="submission" date="2015-01" db="EMBL/GenBank/DDBJ databases">
        <title>Evolution of Trichinella species and genotypes.</title>
        <authorList>
            <person name="Korhonen P.K."/>
            <person name="Edoardo P."/>
            <person name="Giuseppe L.R."/>
            <person name="Gasser R.B."/>
        </authorList>
    </citation>
    <scope>NUCLEOTIDE SEQUENCE [LARGE SCALE GENOMIC DNA]</scope>
    <source>
        <strain evidence="1">ISS1980</strain>
    </source>
</reference>
<dbReference type="Proteomes" id="UP000054843">
    <property type="component" value="Unassembled WGS sequence"/>
</dbReference>
<organism evidence="1 2">
    <name type="scientific">Trichinella papuae</name>
    <dbReference type="NCBI Taxonomy" id="268474"/>
    <lineage>
        <taxon>Eukaryota</taxon>
        <taxon>Metazoa</taxon>
        <taxon>Ecdysozoa</taxon>
        <taxon>Nematoda</taxon>
        <taxon>Enoplea</taxon>
        <taxon>Dorylaimia</taxon>
        <taxon>Trichinellida</taxon>
        <taxon>Trichinellidae</taxon>
        <taxon>Trichinella</taxon>
    </lineage>
</organism>
<gene>
    <name evidence="1" type="ORF">T10_7005</name>
</gene>
<feature type="non-terminal residue" evidence="1">
    <location>
        <position position="65"/>
    </location>
</feature>
<dbReference type="AlphaFoldDB" id="A0A0V1M8P5"/>
<proteinExistence type="predicted"/>
<protein>
    <submittedName>
        <fullName evidence="1">Uncharacterized protein</fullName>
    </submittedName>
</protein>
<accession>A0A0V1M8P5</accession>
<evidence type="ECO:0000313" key="2">
    <source>
        <dbReference type="Proteomes" id="UP000054843"/>
    </source>
</evidence>
<sequence length="65" mass="7826">MRNTEHTRESRCKLNFIKRKLKLNFHERKQHAYKNNADIMNWIPMRHGVRLGAMTTSAFEVLNQN</sequence>
<dbReference type="EMBL" id="JYDO01000173">
    <property type="protein sequence ID" value="KRZ68150.1"/>
    <property type="molecule type" value="Genomic_DNA"/>
</dbReference>
<name>A0A0V1M8P5_9BILA</name>
<evidence type="ECO:0000313" key="1">
    <source>
        <dbReference type="EMBL" id="KRZ68150.1"/>
    </source>
</evidence>
<keyword evidence="2" id="KW-1185">Reference proteome</keyword>